<dbReference type="InterPro" id="IPR045800">
    <property type="entry name" value="HMBD"/>
</dbReference>
<dbReference type="InterPro" id="IPR051909">
    <property type="entry name" value="MFP_Cation_Efflux"/>
</dbReference>
<protein>
    <submittedName>
        <fullName evidence="9">Efflux RND transporter periplasmic adaptor subunit</fullName>
    </submittedName>
</protein>
<dbReference type="Pfam" id="PF25869">
    <property type="entry name" value="3HB_CusB"/>
    <property type="match status" value="1"/>
</dbReference>
<dbReference type="Gene3D" id="2.40.50.100">
    <property type="match status" value="1"/>
</dbReference>
<accession>A0ABW6CPZ9</accession>
<organism evidence="9 10">
    <name type="scientific">Phenylobacterium ferrooxidans</name>
    <dbReference type="NCBI Taxonomy" id="2982689"/>
    <lineage>
        <taxon>Bacteria</taxon>
        <taxon>Pseudomonadati</taxon>
        <taxon>Pseudomonadota</taxon>
        <taxon>Alphaproteobacteria</taxon>
        <taxon>Caulobacterales</taxon>
        <taxon>Caulobacteraceae</taxon>
        <taxon>Phenylobacterium</taxon>
    </lineage>
</organism>
<feature type="domain" description="CusB-like barrel-sandwich hybrid" evidence="6">
    <location>
        <begin position="131"/>
        <end position="247"/>
    </location>
</feature>
<dbReference type="InterPro" id="IPR006143">
    <property type="entry name" value="RND_pump_MFP"/>
</dbReference>
<dbReference type="Gene3D" id="2.40.420.20">
    <property type="match status" value="1"/>
</dbReference>
<dbReference type="SUPFAM" id="SSF111369">
    <property type="entry name" value="HlyD-like secretion proteins"/>
    <property type="match status" value="1"/>
</dbReference>
<evidence type="ECO:0000259" key="5">
    <source>
        <dbReference type="Pfam" id="PF25869"/>
    </source>
</evidence>
<dbReference type="InterPro" id="IPR058649">
    <property type="entry name" value="CzcB_C"/>
</dbReference>
<dbReference type="Pfam" id="PF19335">
    <property type="entry name" value="HMBD"/>
    <property type="match status" value="1"/>
</dbReference>
<evidence type="ECO:0000256" key="2">
    <source>
        <dbReference type="ARBA" id="ARBA00022448"/>
    </source>
</evidence>
<dbReference type="PANTHER" id="PTHR30097">
    <property type="entry name" value="CATION EFFLUX SYSTEM PROTEIN CUSB"/>
    <property type="match status" value="1"/>
</dbReference>
<name>A0ABW6CPZ9_9CAUL</name>
<evidence type="ECO:0000313" key="10">
    <source>
        <dbReference type="Proteomes" id="UP001598130"/>
    </source>
</evidence>
<sequence length="495" mass="51562">MTVQTSSRARLALAAAALSLTAGAAGFGLAQLSHGRMAARPPTAAAPGPGPKVLYWYDPMVPDQHFDKPGRSPMGMEMIPKYADAAPGAVGVRMDPAAAQNLGMRLATVQRGDFAQRLDTTGLIDFNQREVAVVQARAAGFVQRVYARAPGDVIAAGAPIADLLVPSWGGAQAEYLAVRRSESPALEAAARQRLRLLGMPEGLIAAVARDGRPRAVVTVTTPVGGAIQTLDVRQGMTVSMGQTLAQVSGLSTVWLNAAVPEAQAGQLRVGASARAELAAYPGETFSGRVAAVLPAAQAESRTVTARIELANRDGRLKPGMFATVHLDSALGSALFVPSEAVIRTGKRSLVMFSAPGGRYQPVEVRLGREDGDRTEILAGLDEGDKVVASGQFLIDSEASLSGLDARPLPASTPPPAAVAAALNETRGRIEALAGDQITLSHEAVPAIGWPAMTMTFTLDPPSLGKAVNIGDRVSFGFEQRPSGAVVRRIIKARAQ</sequence>
<feature type="chain" id="PRO_5046755391" evidence="3">
    <location>
        <begin position="25"/>
        <end position="495"/>
    </location>
</feature>
<evidence type="ECO:0000259" key="4">
    <source>
        <dbReference type="Pfam" id="PF19335"/>
    </source>
</evidence>
<keyword evidence="10" id="KW-1185">Reference proteome</keyword>
<dbReference type="Gene3D" id="6.10.140.730">
    <property type="match status" value="1"/>
</dbReference>
<dbReference type="Proteomes" id="UP001598130">
    <property type="component" value="Unassembled WGS sequence"/>
</dbReference>
<feature type="domain" description="CusB-like beta-barrel" evidence="7">
    <location>
        <begin position="252"/>
        <end position="328"/>
    </location>
</feature>
<dbReference type="InterPro" id="IPR058791">
    <property type="entry name" value="3HB_CusB"/>
</dbReference>
<dbReference type="InterPro" id="IPR021647">
    <property type="entry name" value="CusF_Ec"/>
</dbReference>
<evidence type="ECO:0000259" key="6">
    <source>
        <dbReference type="Pfam" id="PF25919"/>
    </source>
</evidence>
<dbReference type="Gene3D" id="2.40.30.170">
    <property type="match status" value="1"/>
</dbReference>
<evidence type="ECO:0000259" key="7">
    <source>
        <dbReference type="Pfam" id="PF25954"/>
    </source>
</evidence>
<dbReference type="PANTHER" id="PTHR30097:SF15">
    <property type="entry name" value="CATION EFFLUX SYSTEM PROTEIN CUSB"/>
    <property type="match status" value="1"/>
</dbReference>
<dbReference type="Pfam" id="PF25975">
    <property type="entry name" value="CzcB_C"/>
    <property type="match status" value="1"/>
</dbReference>
<dbReference type="Pfam" id="PF11604">
    <property type="entry name" value="CusF_Ec"/>
    <property type="match status" value="1"/>
</dbReference>
<evidence type="ECO:0000313" key="9">
    <source>
        <dbReference type="EMBL" id="MFD3263821.1"/>
    </source>
</evidence>
<keyword evidence="3" id="KW-0732">Signal</keyword>
<dbReference type="RefSeq" id="WP_377369020.1">
    <property type="nucleotide sequence ID" value="NZ_JAOTJD010000011.1"/>
</dbReference>
<dbReference type="InterPro" id="IPR058792">
    <property type="entry name" value="Beta-barrel_RND_2"/>
</dbReference>
<reference evidence="9 10" key="1">
    <citation type="submission" date="2022-09" db="EMBL/GenBank/DDBJ databases">
        <title>New species of Phenylobacterium.</title>
        <authorList>
            <person name="Mieszkin S."/>
        </authorList>
    </citation>
    <scope>NUCLEOTIDE SEQUENCE [LARGE SCALE GENOMIC DNA]</scope>
    <source>
        <strain evidence="9 10">HK31-G</strain>
    </source>
</reference>
<dbReference type="Pfam" id="PF25954">
    <property type="entry name" value="Beta-barrel_RND_2"/>
    <property type="match status" value="1"/>
</dbReference>
<proteinExistence type="inferred from homology"/>
<evidence type="ECO:0000259" key="8">
    <source>
        <dbReference type="Pfam" id="PF25975"/>
    </source>
</evidence>
<dbReference type="EMBL" id="JAOTJD010000011">
    <property type="protein sequence ID" value="MFD3263821.1"/>
    <property type="molecule type" value="Genomic_DNA"/>
</dbReference>
<dbReference type="Gene3D" id="2.40.50.320">
    <property type="entry name" value="Copper binding periplasmic protein CusF"/>
    <property type="match status" value="1"/>
</dbReference>
<evidence type="ECO:0000256" key="1">
    <source>
        <dbReference type="ARBA" id="ARBA00009477"/>
    </source>
</evidence>
<dbReference type="Pfam" id="PF25919">
    <property type="entry name" value="BSH_CusB"/>
    <property type="match status" value="1"/>
</dbReference>
<feature type="domain" description="Heavy metal binding" evidence="4">
    <location>
        <begin position="55"/>
        <end position="81"/>
    </location>
</feature>
<keyword evidence="2" id="KW-0813">Transport</keyword>
<feature type="signal peptide" evidence="3">
    <location>
        <begin position="1"/>
        <end position="24"/>
    </location>
</feature>
<feature type="domain" description="CzcB-like C-terminal circularly permuted SH3-like" evidence="8">
    <location>
        <begin position="335"/>
        <end position="394"/>
    </location>
</feature>
<feature type="domain" description="CusB-like three alpha-helical bundle" evidence="5">
    <location>
        <begin position="168"/>
        <end position="214"/>
    </location>
</feature>
<evidence type="ECO:0000256" key="3">
    <source>
        <dbReference type="SAM" id="SignalP"/>
    </source>
</evidence>
<dbReference type="InterPro" id="IPR058790">
    <property type="entry name" value="BSH_CusB"/>
</dbReference>
<dbReference type="InterPro" id="IPR042230">
    <property type="entry name" value="CusF_sf"/>
</dbReference>
<comment type="similarity">
    <text evidence="1">Belongs to the membrane fusion protein (MFP) (TC 8.A.1) family.</text>
</comment>
<comment type="caution">
    <text evidence="9">The sequence shown here is derived from an EMBL/GenBank/DDBJ whole genome shotgun (WGS) entry which is preliminary data.</text>
</comment>
<dbReference type="NCBIfam" id="TIGR01730">
    <property type="entry name" value="RND_mfp"/>
    <property type="match status" value="1"/>
</dbReference>
<gene>
    <name evidence="9" type="ORF">OCL97_07585</name>
</gene>